<gene>
    <name evidence="2" type="ORF">SAMN05192530_101414</name>
</gene>
<proteinExistence type="predicted"/>
<organism evidence="2 3">
    <name type="scientific">Aureimonas jatrophae</name>
    <dbReference type="NCBI Taxonomy" id="1166073"/>
    <lineage>
        <taxon>Bacteria</taxon>
        <taxon>Pseudomonadati</taxon>
        <taxon>Pseudomonadota</taxon>
        <taxon>Alphaproteobacteria</taxon>
        <taxon>Hyphomicrobiales</taxon>
        <taxon>Aurantimonadaceae</taxon>
        <taxon>Aureimonas</taxon>
    </lineage>
</organism>
<dbReference type="Proteomes" id="UP000198793">
    <property type="component" value="Unassembled WGS sequence"/>
</dbReference>
<evidence type="ECO:0000313" key="2">
    <source>
        <dbReference type="EMBL" id="SDN60094.1"/>
    </source>
</evidence>
<dbReference type="Pfam" id="PF09931">
    <property type="entry name" value="Phage_phiJL001_Gp84_N"/>
    <property type="match status" value="1"/>
</dbReference>
<dbReference type="NCBIfam" id="TIGR02218">
    <property type="entry name" value="phg_TIGR02218"/>
    <property type="match status" value="1"/>
</dbReference>
<dbReference type="STRING" id="1166073.SAMN05192530_101414"/>
<accession>A0A1H0CQD0</accession>
<dbReference type="RefSeq" id="WP_090668114.1">
    <property type="nucleotide sequence ID" value="NZ_FNIT01000001.1"/>
</dbReference>
<sequence>MRELPAELAERLRQPATTLASAWRLTCRDGAVFGFTDHDEDLRFSDTLFRAASGWTAGEAEAAAGLAAGSAAVEGALFSKALREDDIAAGRFDGARIEVFRVDWSEPALHVLVDVADLGPIRRAGGGFSAELRGLAARLDDEHGRTYRRRCDAVLGDRRCGVDLGQAAWRRAGTLVESGEGWLVARLGSGVDAAVFGLGRVVLDGETLFLAGLGEADAPGDWRLAFAEPQARTRAAPGASLQLVAGCDRRFGTCRDRFRNALNFRGFPHMPGNDAALGVAKRDGAHDGSPVVP</sequence>
<name>A0A1H0CQD0_9HYPH</name>
<dbReference type="EMBL" id="FNIT01000001">
    <property type="protein sequence ID" value="SDN60094.1"/>
    <property type="molecule type" value="Genomic_DNA"/>
</dbReference>
<dbReference type="InterPro" id="IPR011928">
    <property type="entry name" value="Phage_phiJL001_Gp84"/>
</dbReference>
<feature type="domain" description="Bacteriophage phiJL001 Gp84 C-terminal" evidence="1">
    <location>
        <begin position="231"/>
        <end position="274"/>
    </location>
</feature>
<dbReference type="OrthoDB" id="1633386at2"/>
<keyword evidence="3" id="KW-1185">Reference proteome</keyword>
<dbReference type="InterPro" id="IPR018964">
    <property type="entry name" value="Phage_phiJL001_Gp84_C"/>
</dbReference>
<evidence type="ECO:0000259" key="1">
    <source>
        <dbReference type="Pfam" id="PF09356"/>
    </source>
</evidence>
<reference evidence="2 3" key="1">
    <citation type="submission" date="2016-10" db="EMBL/GenBank/DDBJ databases">
        <authorList>
            <person name="de Groot N.N."/>
        </authorList>
    </citation>
    <scope>NUCLEOTIDE SEQUENCE [LARGE SCALE GENOMIC DNA]</scope>
    <source>
        <strain evidence="3">L7-484,KACC 16230,DSM 25025</strain>
    </source>
</reference>
<protein>
    <recommendedName>
        <fullName evidence="1">Bacteriophage phiJL001 Gp84 C-terminal domain-containing protein</fullName>
    </recommendedName>
</protein>
<dbReference type="AlphaFoldDB" id="A0A1H0CQD0"/>
<evidence type="ECO:0000313" key="3">
    <source>
        <dbReference type="Proteomes" id="UP000198793"/>
    </source>
</evidence>
<dbReference type="Pfam" id="PF09356">
    <property type="entry name" value="Phage_BR0599"/>
    <property type="match status" value="1"/>
</dbReference>